<name>A0A2P4ESK0_9GAMM</name>
<comment type="caution">
    <text evidence="1">The sequence shown here is derived from an EMBL/GenBank/DDBJ whole genome shotgun (WGS) entry which is preliminary data.</text>
</comment>
<proteinExistence type="predicted"/>
<sequence length="178" mass="19877">MGNIPDGFLPNGADLRLPMVFAARNAVRVRDWADGSLWTATVKAYREGEPSRIFDDVVFFSKGSLAGIIGIESESGYPTVLPHEVAIRQQEFIAYLRKERQRKVISLGLMARCFEGWEYSTEAAATASFMALCTGLTDIAIGFHDDHGEYKIFRVDAGDTVNDWLDIARRVPPFELLD</sequence>
<dbReference type="RefSeq" id="WP_104739174.1">
    <property type="nucleotide sequence ID" value="NZ_BMHR01000029.1"/>
</dbReference>
<dbReference type="OrthoDB" id="7003568at2"/>
<reference evidence="1 2" key="1">
    <citation type="submission" date="2018-01" db="EMBL/GenBank/DDBJ databases">
        <title>Draft genome of the type strain Pseudomonas oceani DSM 100277 isolated from the deep water in Okinawa trough, northwestern Pacific Ocean.</title>
        <authorList>
            <person name="Gomila M."/>
            <person name="Mulet M."/>
            <person name="Garcia-Valdes E."/>
            <person name="Lalucat J."/>
        </authorList>
    </citation>
    <scope>NUCLEOTIDE SEQUENCE [LARGE SCALE GENOMIC DNA]</scope>
    <source>
        <strain evidence="1 2">DSM 100277</strain>
    </source>
</reference>
<organism evidence="1 2">
    <name type="scientific">Halopseudomonas oceani</name>
    <dbReference type="NCBI Taxonomy" id="1708783"/>
    <lineage>
        <taxon>Bacteria</taxon>
        <taxon>Pseudomonadati</taxon>
        <taxon>Pseudomonadota</taxon>
        <taxon>Gammaproteobacteria</taxon>
        <taxon>Pseudomonadales</taxon>
        <taxon>Pseudomonadaceae</taxon>
        <taxon>Halopseudomonas</taxon>
    </lineage>
</organism>
<accession>A0A2P4ESK0</accession>
<evidence type="ECO:0000313" key="1">
    <source>
        <dbReference type="EMBL" id="POB02033.1"/>
    </source>
</evidence>
<dbReference type="AlphaFoldDB" id="A0A2P4ESK0"/>
<dbReference type="Proteomes" id="UP000243451">
    <property type="component" value="Unassembled WGS sequence"/>
</dbReference>
<protein>
    <submittedName>
        <fullName evidence="1">Uncharacterized protein</fullName>
    </submittedName>
</protein>
<keyword evidence="2" id="KW-1185">Reference proteome</keyword>
<gene>
    <name evidence="1" type="ORF">C1949_14380</name>
</gene>
<evidence type="ECO:0000313" key="2">
    <source>
        <dbReference type="Proteomes" id="UP000243451"/>
    </source>
</evidence>
<dbReference type="EMBL" id="PPSK01000015">
    <property type="protein sequence ID" value="POB02033.1"/>
    <property type="molecule type" value="Genomic_DNA"/>
</dbReference>